<dbReference type="GO" id="GO:0006177">
    <property type="term" value="P:GMP biosynthetic process"/>
    <property type="evidence" value="ECO:0007669"/>
    <property type="project" value="UniProtKB-KW"/>
</dbReference>
<accession>A0A2K8P2B4</accession>
<dbReference type="FunFam" id="3.20.20.70:FF:000424">
    <property type="entry name" value="Inosine-5'-monophosphate dehydrogenase 2"/>
    <property type="match status" value="1"/>
</dbReference>
<evidence type="ECO:0000256" key="4">
    <source>
        <dbReference type="ARBA" id="ARBA00022755"/>
    </source>
</evidence>
<sequence>MGIRIMNKDLNGKIINEAITFDDVLLVPNYSEVLPHEVCLKTKLTKNIELNIPIISAAMDTVTESELAIAIASIGGIGIIHKNLTIEQQANEIRIVKSIKPTDEYPNACIDANGFLRVGGAVGVNDETLTRVESLISAGIDVLVVDSAHGHSKGIIDVVKAIRTKYPNLDIIAGNICTVEGAEALYKAGADCVKVGIGPGSICTTRVVAGVGVPQITAINDVYNWSINKDVTLIADGGIKYSGDVVKALAAGAHSVMLGSMLAGTEEAPGQEVIINNKRYKTYVGMGSLAAMKRGSSDRYFQKGAKKLVPEGIEAVVPFKGTLEEVIFQLVGGLRSGMGYTGSNTIDTLRHNAKFVKITGASLKESHPHDVEISAEAPNYK</sequence>
<dbReference type="AlphaFoldDB" id="A0A2K8P2B4"/>
<dbReference type="CDD" id="cd00381">
    <property type="entry name" value="IMPDH"/>
    <property type="match status" value="1"/>
</dbReference>
<keyword evidence="4" id="KW-0658">Purine biosynthesis</keyword>
<evidence type="ECO:0000256" key="3">
    <source>
        <dbReference type="ARBA" id="ARBA00022749"/>
    </source>
</evidence>
<comment type="catalytic activity">
    <reaction evidence="8">
        <text>IMP + NAD(+) + H2O = XMP + NADH + H(+)</text>
        <dbReference type="Rhea" id="RHEA:11708"/>
        <dbReference type="ChEBI" id="CHEBI:15377"/>
        <dbReference type="ChEBI" id="CHEBI:15378"/>
        <dbReference type="ChEBI" id="CHEBI:57464"/>
        <dbReference type="ChEBI" id="CHEBI:57540"/>
        <dbReference type="ChEBI" id="CHEBI:57945"/>
        <dbReference type="ChEBI" id="CHEBI:58053"/>
        <dbReference type="EC" id="1.1.1.205"/>
    </reaction>
</comment>
<keyword evidence="5" id="KW-0630">Potassium</keyword>
<dbReference type="EMBL" id="CP024968">
    <property type="protein sequence ID" value="ATZ20869.1"/>
    <property type="molecule type" value="Genomic_DNA"/>
</dbReference>
<evidence type="ECO:0000313" key="10">
    <source>
        <dbReference type="EMBL" id="ATZ20869.1"/>
    </source>
</evidence>
<protein>
    <submittedName>
        <fullName evidence="10">Inosine 5'-monophosphate dehydrogenase</fullName>
    </submittedName>
</protein>
<evidence type="ECO:0000256" key="5">
    <source>
        <dbReference type="ARBA" id="ARBA00022958"/>
    </source>
</evidence>
<evidence type="ECO:0000256" key="8">
    <source>
        <dbReference type="ARBA" id="ARBA00048028"/>
    </source>
</evidence>
<keyword evidence="3" id="KW-0332">GMP biosynthesis</keyword>
<dbReference type="Pfam" id="PF00478">
    <property type="entry name" value="IMPDH"/>
    <property type="match status" value="1"/>
</dbReference>
<dbReference type="Gene3D" id="3.20.20.70">
    <property type="entry name" value="Aldolase class I"/>
    <property type="match status" value="2"/>
</dbReference>
<dbReference type="PANTHER" id="PTHR11911">
    <property type="entry name" value="INOSINE-5-MONOPHOSPHATE DEHYDROGENASE RELATED"/>
    <property type="match status" value="1"/>
</dbReference>
<gene>
    <name evidence="10" type="primary">guaB</name>
    <name evidence="10" type="ORF">MCOLE_v1c03550</name>
</gene>
<evidence type="ECO:0000256" key="6">
    <source>
        <dbReference type="ARBA" id="ARBA00023002"/>
    </source>
</evidence>
<dbReference type="PROSITE" id="PS00487">
    <property type="entry name" value="IMP_DH_GMP_RED"/>
    <property type="match status" value="1"/>
</dbReference>
<comment type="similarity">
    <text evidence="2">Belongs to the IMPDH/GMPR family.</text>
</comment>
<name>A0A2K8P2B4_9MOLU</name>
<dbReference type="GO" id="GO:0006183">
    <property type="term" value="P:GTP biosynthetic process"/>
    <property type="evidence" value="ECO:0007669"/>
    <property type="project" value="TreeGrafter"/>
</dbReference>
<evidence type="ECO:0000256" key="1">
    <source>
        <dbReference type="ARBA" id="ARBA00001958"/>
    </source>
</evidence>
<reference evidence="10 11" key="1">
    <citation type="submission" date="2017-11" db="EMBL/GenBank/DDBJ databases">
        <title>Genome sequence of Mesoplasma coleopterae BARC 779 (ATCC 49583).</title>
        <authorList>
            <person name="Lo W.-S."/>
            <person name="Kuo C.-H."/>
        </authorList>
    </citation>
    <scope>NUCLEOTIDE SEQUENCE [LARGE SCALE GENOMIC DNA]</scope>
    <source>
        <strain evidence="10 11">BARC 779</strain>
    </source>
</reference>
<dbReference type="SUPFAM" id="SSF51412">
    <property type="entry name" value="Inosine monophosphate dehydrogenase (IMPDH)"/>
    <property type="match status" value="1"/>
</dbReference>
<dbReference type="InterPro" id="IPR005990">
    <property type="entry name" value="IMP_DH"/>
</dbReference>
<keyword evidence="7" id="KW-0520">NAD</keyword>
<dbReference type="KEGG" id="mcol:MCOLE_v1c03550"/>
<dbReference type="InterPro" id="IPR013785">
    <property type="entry name" value="Aldolase_TIM"/>
</dbReference>
<evidence type="ECO:0000256" key="7">
    <source>
        <dbReference type="ARBA" id="ARBA00023027"/>
    </source>
</evidence>
<keyword evidence="6" id="KW-0560">Oxidoreductase</keyword>
<evidence type="ECO:0000313" key="11">
    <source>
        <dbReference type="Proteomes" id="UP000232221"/>
    </source>
</evidence>
<dbReference type="SMART" id="SM01240">
    <property type="entry name" value="IMPDH"/>
    <property type="match status" value="1"/>
</dbReference>
<feature type="domain" description="IMP dehydrogenase/GMP reductase" evidence="9">
    <location>
        <begin position="18"/>
        <end position="369"/>
    </location>
</feature>
<dbReference type="PANTHER" id="PTHR11911:SF111">
    <property type="entry name" value="INOSINE-5'-MONOPHOSPHATE DEHYDROGENASE"/>
    <property type="match status" value="1"/>
</dbReference>
<evidence type="ECO:0000256" key="2">
    <source>
        <dbReference type="ARBA" id="ARBA00005502"/>
    </source>
</evidence>
<dbReference type="Proteomes" id="UP000232221">
    <property type="component" value="Chromosome"/>
</dbReference>
<dbReference type="InterPro" id="IPR015875">
    <property type="entry name" value="IMP_DH/GMP_Rdtase_CS"/>
</dbReference>
<dbReference type="InterPro" id="IPR001093">
    <property type="entry name" value="IMP_DH_GMPRt"/>
</dbReference>
<dbReference type="GO" id="GO:0003938">
    <property type="term" value="F:IMP dehydrogenase activity"/>
    <property type="evidence" value="ECO:0007669"/>
    <property type="project" value="UniProtKB-EC"/>
</dbReference>
<organism evidence="10 11">
    <name type="scientific">Mesoplasma coleopterae</name>
    <dbReference type="NCBI Taxonomy" id="324078"/>
    <lineage>
        <taxon>Bacteria</taxon>
        <taxon>Bacillati</taxon>
        <taxon>Mycoplasmatota</taxon>
        <taxon>Mollicutes</taxon>
        <taxon>Entomoplasmatales</taxon>
        <taxon>Entomoplasmataceae</taxon>
        <taxon>Mesoplasma</taxon>
    </lineage>
</organism>
<keyword evidence="11" id="KW-1185">Reference proteome</keyword>
<proteinExistence type="inferred from homology"/>
<dbReference type="RefSeq" id="WP_244161451.1">
    <property type="nucleotide sequence ID" value="NZ_CP024968.1"/>
</dbReference>
<comment type="cofactor">
    <cofactor evidence="1">
        <name>K(+)</name>
        <dbReference type="ChEBI" id="CHEBI:29103"/>
    </cofactor>
</comment>
<evidence type="ECO:0000259" key="9">
    <source>
        <dbReference type="Pfam" id="PF00478"/>
    </source>
</evidence>